<reference evidence="1 2" key="1">
    <citation type="submission" date="2023-07" db="EMBL/GenBank/DDBJ databases">
        <title>Sequencing the genomes of 1000 actinobacteria strains.</title>
        <authorList>
            <person name="Klenk H.-P."/>
        </authorList>
    </citation>
    <scope>NUCLEOTIDE SEQUENCE [LARGE SCALE GENOMIC DNA]</scope>
    <source>
        <strain evidence="1 2">DSM 44710</strain>
    </source>
</reference>
<name>A0ABT9MQM6_9ACTN</name>
<dbReference type="EMBL" id="JAUSRA010000001">
    <property type="protein sequence ID" value="MDP9793699.1"/>
    <property type="molecule type" value="Genomic_DNA"/>
</dbReference>
<dbReference type="Proteomes" id="UP001240984">
    <property type="component" value="Unassembled WGS sequence"/>
</dbReference>
<evidence type="ECO:0000313" key="2">
    <source>
        <dbReference type="Proteomes" id="UP001240984"/>
    </source>
</evidence>
<dbReference type="RefSeq" id="WP_306828778.1">
    <property type="nucleotide sequence ID" value="NZ_JAUSRA010000001.1"/>
</dbReference>
<sequence length="104" mass="11496">MGADLLKDAIYLINRAELSLTEHAFESKVELSPEDRNPRSISWIVEGASRMSQVVLWADGQSEMDLAEVASGQIVSEHCQVDGESSLTELFDRVRSWLLDGSTA</sequence>
<evidence type="ECO:0000313" key="1">
    <source>
        <dbReference type="EMBL" id="MDP9793699.1"/>
    </source>
</evidence>
<dbReference type="InterPro" id="IPR057062">
    <property type="entry name" value="TriTu"/>
</dbReference>
<proteinExistence type="predicted"/>
<keyword evidence="2" id="KW-1185">Reference proteome</keyword>
<comment type="caution">
    <text evidence="1">The sequence shown here is derived from an EMBL/GenBank/DDBJ whole genome shotgun (WGS) entry which is preliminary data.</text>
</comment>
<protein>
    <recommendedName>
        <fullName evidence="3">Integron gene cassette protein</fullName>
    </recommendedName>
</protein>
<dbReference type="Pfam" id="PF24689">
    <property type="entry name" value="TriTu"/>
    <property type="match status" value="1"/>
</dbReference>
<organism evidence="1 2">
    <name type="scientific">Catenuloplanes nepalensis</name>
    <dbReference type="NCBI Taxonomy" id="587533"/>
    <lineage>
        <taxon>Bacteria</taxon>
        <taxon>Bacillati</taxon>
        <taxon>Actinomycetota</taxon>
        <taxon>Actinomycetes</taxon>
        <taxon>Micromonosporales</taxon>
        <taxon>Micromonosporaceae</taxon>
        <taxon>Catenuloplanes</taxon>
    </lineage>
</organism>
<evidence type="ECO:0008006" key="3">
    <source>
        <dbReference type="Google" id="ProtNLM"/>
    </source>
</evidence>
<gene>
    <name evidence="1" type="ORF">J2S43_002211</name>
</gene>
<accession>A0ABT9MQM6</accession>